<reference evidence="1" key="1">
    <citation type="journal article" date="2014" name="Genome Biol. Evol.">
        <title>Pangenome evidence for extensive interdomain horizontal transfer affecting lineage core and shell genes in uncultured planktonic thaumarchaeota and euryarchaeota.</title>
        <authorList>
            <person name="Deschamps P."/>
            <person name="Zivanovic Y."/>
            <person name="Moreira D."/>
            <person name="Rodriguez-Valera F."/>
            <person name="Lopez-Garcia P."/>
        </authorList>
    </citation>
    <scope>NUCLEOTIDE SEQUENCE</scope>
</reference>
<proteinExistence type="predicted"/>
<evidence type="ECO:0000313" key="1">
    <source>
        <dbReference type="EMBL" id="AIE91414.1"/>
    </source>
</evidence>
<sequence>MSKIKSQYDDINIIGKNNSSEELMNNNISDLNIAKYCLKNNCDLITADTKSYIDWFNAYTGIDKLMISKFDYWNEGQRPILLIQINDFKNNLKINSNVKILKSLDTAPERFKNKIISMLNESLIQFPELSDDKISLGITHVNDGNASFEDGYKIRLNPRRITYFTIGHELTHLLQFKGNLPMTEKSTDIFTLARSMLFLDEPPCYIKIPRKLQNYWEENSESIHKICQDAIEYRKNNRNYIKWTEDSFAKLKINKN</sequence>
<accession>A0A075FJC8</accession>
<organism evidence="1">
    <name type="scientific">uncultured marine thaumarchaeote AD1000_11_E10</name>
    <dbReference type="NCBI Taxonomy" id="1455890"/>
    <lineage>
        <taxon>Archaea</taxon>
        <taxon>Nitrososphaerota</taxon>
        <taxon>environmental samples</taxon>
    </lineage>
</organism>
<dbReference type="EMBL" id="KF900338">
    <property type="protein sequence ID" value="AIE91414.1"/>
    <property type="molecule type" value="Genomic_DNA"/>
</dbReference>
<dbReference type="AlphaFoldDB" id="A0A075FJC8"/>
<protein>
    <submittedName>
        <fullName evidence="1">Uncharacterized protein</fullName>
    </submittedName>
</protein>
<name>A0A075FJC8_9ARCH</name>